<gene>
    <name evidence="1" type="ORF">S12H4_59547</name>
</gene>
<reference evidence="1" key="1">
    <citation type="journal article" date="2014" name="Front. Microbiol.">
        <title>High frequency of phylogenetically diverse reductive dehalogenase-homologous genes in deep subseafloor sedimentary metagenomes.</title>
        <authorList>
            <person name="Kawai M."/>
            <person name="Futagami T."/>
            <person name="Toyoda A."/>
            <person name="Takaki Y."/>
            <person name="Nishi S."/>
            <person name="Hori S."/>
            <person name="Arai W."/>
            <person name="Tsubouchi T."/>
            <person name="Morono Y."/>
            <person name="Uchiyama I."/>
            <person name="Ito T."/>
            <person name="Fujiyama A."/>
            <person name="Inagaki F."/>
            <person name="Takami H."/>
        </authorList>
    </citation>
    <scope>NUCLEOTIDE SEQUENCE</scope>
    <source>
        <strain evidence="1">Expedition CK06-06</strain>
    </source>
</reference>
<organism evidence="1">
    <name type="scientific">marine sediment metagenome</name>
    <dbReference type="NCBI Taxonomy" id="412755"/>
    <lineage>
        <taxon>unclassified sequences</taxon>
        <taxon>metagenomes</taxon>
        <taxon>ecological metagenomes</taxon>
    </lineage>
</organism>
<evidence type="ECO:0008006" key="2">
    <source>
        <dbReference type="Google" id="ProtNLM"/>
    </source>
</evidence>
<feature type="non-terminal residue" evidence="1">
    <location>
        <position position="1"/>
    </location>
</feature>
<dbReference type="EMBL" id="BARW01038941">
    <property type="protein sequence ID" value="GAJ17024.1"/>
    <property type="molecule type" value="Genomic_DNA"/>
</dbReference>
<comment type="caution">
    <text evidence="1">The sequence shown here is derived from an EMBL/GenBank/DDBJ whole genome shotgun (WGS) entry which is preliminary data.</text>
</comment>
<protein>
    <recommendedName>
        <fullName evidence="2">Recombinase family protein</fullName>
    </recommendedName>
</protein>
<accession>X1UHL8</accession>
<feature type="non-terminal residue" evidence="1">
    <location>
        <position position="157"/>
    </location>
</feature>
<evidence type="ECO:0000313" key="1">
    <source>
        <dbReference type="EMBL" id="GAJ17024.1"/>
    </source>
</evidence>
<name>X1UHL8_9ZZZZ</name>
<dbReference type="AlphaFoldDB" id="X1UHL8"/>
<sequence>GEESCRSRYLNSRKFEGLVIDKIKEHILTEEHLTKLVYLVNEQMDDASRERQEEMKLISREEDSISTRLDKLYDAVETGKINLDDLTPRIRELRSRQEKLLARQSELEVAMSDKRVELADMKMVKSYVLDLRHTLNEGPLTDRRAFIRSFVKEIAVT</sequence>
<proteinExistence type="predicted"/>